<evidence type="ECO:0000256" key="1">
    <source>
        <dbReference type="SAM" id="MobiDB-lite"/>
    </source>
</evidence>
<reference evidence="2 3" key="1">
    <citation type="submission" date="2019-03" db="EMBL/GenBank/DDBJ databases">
        <title>Genomic Encyclopedia of Type Strains, Phase IV (KMG-IV): sequencing the most valuable type-strain genomes for metagenomic binning, comparative biology and taxonomic classification.</title>
        <authorList>
            <person name="Goeker M."/>
        </authorList>
    </citation>
    <scope>NUCLEOTIDE SEQUENCE [LARGE SCALE GENOMIC DNA]</scope>
    <source>
        <strain evidence="2 3">DSM 13054</strain>
    </source>
</reference>
<accession>A0A4V2S7I4</accession>
<evidence type="ECO:0000313" key="2">
    <source>
        <dbReference type="EMBL" id="TCO60050.1"/>
    </source>
</evidence>
<dbReference type="Proteomes" id="UP000294886">
    <property type="component" value="Unassembled WGS sequence"/>
</dbReference>
<protein>
    <submittedName>
        <fullName evidence="2">Uncharacterized protein</fullName>
    </submittedName>
</protein>
<organism evidence="2 3">
    <name type="scientific">Caldanaerobacter subterraneus</name>
    <dbReference type="NCBI Taxonomy" id="911092"/>
    <lineage>
        <taxon>Bacteria</taxon>
        <taxon>Bacillati</taxon>
        <taxon>Bacillota</taxon>
        <taxon>Clostridia</taxon>
        <taxon>Thermoanaerobacterales</taxon>
        <taxon>Thermoanaerobacteraceae</taxon>
        <taxon>Caldanaerobacter</taxon>
    </lineage>
</organism>
<gene>
    <name evidence="2" type="ORF">EV203_1231</name>
</gene>
<sequence>MGRKQYNELNGGDKEGSCSNQGDFTQKFGLDPSPKGFIIIL</sequence>
<name>A0A4V2S7I4_9THEO</name>
<dbReference type="AlphaFoldDB" id="A0A4V2S7I4"/>
<proteinExistence type="predicted"/>
<evidence type="ECO:0000313" key="3">
    <source>
        <dbReference type="Proteomes" id="UP000294886"/>
    </source>
</evidence>
<feature type="region of interest" description="Disordered" evidence="1">
    <location>
        <begin position="1"/>
        <end position="33"/>
    </location>
</feature>
<dbReference type="EMBL" id="SLWU01000023">
    <property type="protein sequence ID" value="TCO60050.1"/>
    <property type="molecule type" value="Genomic_DNA"/>
</dbReference>
<comment type="caution">
    <text evidence="2">The sequence shown here is derived from an EMBL/GenBank/DDBJ whole genome shotgun (WGS) entry which is preliminary data.</text>
</comment>